<evidence type="ECO:0000313" key="2">
    <source>
        <dbReference type="EMBL" id="CEO90109.1"/>
    </source>
</evidence>
<organism evidence="2 3">
    <name type="scientific">Syntrophaceticus schinkii</name>
    <dbReference type="NCBI Taxonomy" id="499207"/>
    <lineage>
        <taxon>Bacteria</taxon>
        <taxon>Bacillati</taxon>
        <taxon>Bacillota</taxon>
        <taxon>Clostridia</taxon>
        <taxon>Thermoanaerobacterales</taxon>
        <taxon>Thermoanaerobacterales Family III. Incertae Sedis</taxon>
        <taxon>Syntrophaceticus</taxon>
    </lineage>
</organism>
<dbReference type="InterPro" id="IPR017871">
    <property type="entry name" value="ABC_transporter-like_CS"/>
</dbReference>
<accession>A0A0B7MHJ6</accession>
<gene>
    <name evidence="2" type="ORF">SSCH_730006</name>
</gene>
<dbReference type="InterPro" id="IPR003439">
    <property type="entry name" value="ABC_transporter-like_ATP-bd"/>
</dbReference>
<dbReference type="Proteomes" id="UP000046155">
    <property type="component" value="Unassembled WGS sequence"/>
</dbReference>
<feature type="domain" description="ABC transporter" evidence="1">
    <location>
        <begin position="24"/>
        <end position="72"/>
    </location>
</feature>
<dbReference type="CDD" id="cd03214">
    <property type="entry name" value="ABC_Iron-Siderophores_B12_Hemin"/>
    <property type="match status" value="1"/>
</dbReference>
<protein>
    <recommendedName>
        <fullName evidence="1">ABC transporter domain-containing protein</fullName>
    </recommendedName>
</protein>
<dbReference type="InterPro" id="IPR027417">
    <property type="entry name" value="P-loop_NTPase"/>
</dbReference>
<reference evidence="3" key="1">
    <citation type="submission" date="2015-01" db="EMBL/GenBank/DDBJ databases">
        <authorList>
            <person name="Manzoor Shahid"/>
            <person name="Zubair Saima"/>
        </authorList>
    </citation>
    <scope>NUCLEOTIDE SEQUENCE [LARGE SCALE GENOMIC DNA]</scope>
    <source>
        <strain evidence="3">Sp3</strain>
    </source>
</reference>
<dbReference type="EMBL" id="CDRZ01000273">
    <property type="protein sequence ID" value="CEO90109.1"/>
    <property type="molecule type" value="Genomic_DNA"/>
</dbReference>
<dbReference type="SUPFAM" id="SSF52540">
    <property type="entry name" value="P-loop containing nucleoside triphosphate hydrolases"/>
    <property type="match status" value="1"/>
</dbReference>
<dbReference type="PANTHER" id="PTHR42794:SF2">
    <property type="entry name" value="ABC TRANSPORTER ATP-BINDING PROTEIN"/>
    <property type="match status" value="1"/>
</dbReference>
<dbReference type="PROSITE" id="PS00211">
    <property type="entry name" value="ABC_TRANSPORTER_1"/>
    <property type="match status" value="1"/>
</dbReference>
<dbReference type="Gene3D" id="3.40.50.300">
    <property type="entry name" value="P-loop containing nucleotide triphosphate hydrolases"/>
    <property type="match status" value="1"/>
</dbReference>
<dbReference type="GO" id="GO:0016887">
    <property type="term" value="F:ATP hydrolysis activity"/>
    <property type="evidence" value="ECO:0007669"/>
    <property type="project" value="InterPro"/>
</dbReference>
<dbReference type="GO" id="GO:0005524">
    <property type="term" value="F:ATP binding"/>
    <property type="evidence" value="ECO:0007669"/>
    <property type="project" value="InterPro"/>
</dbReference>
<dbReference type="PANTHER" id="PTHR42794">
    <property type="entry name" value="HEMIN IMPORT ATP-BINDING PROTEIN HMUV"/>
    <property type="match status" value="1"/>
</dbReference>
<dbReference type="Pfam" id="PF00005">
    <property type="entry name" value="ABC_tran"/>
    <property type="match status" value="1"/>
</dbReference>
<name>A0A0B7MHJ6_9FIRM</name>
<dbReference type="AlphaFoldDB" id="A0A0B7MHJ6"/>
<evidence type="ECO:0000313" key="3">
    <source>
        <dbReference type="Proteomes" id="UP000046155"/>
    </source>
</evidence>
<dbReference type="RefSeq" id="WP_198142488.1">
    <property type="nucleotide sequence ID" value="NZ_CDRZ01000273.1"/>
</dbReference>
<proteinExistence type="predicted"/>
<sequence length="181" mass="19914">METVLMGRKPHISWGVGKRDLKIVNSVLVRMGLTQFVERYLYELSGGERQKVLIARALAQEPEVLLLDEPTSNLDVRHQLEVMELVQGIALQQKKCVLMVVHDLNLAARYADKILMLKDGEVFAAGTPQDVLVPKNIKAVYGVESMIINTELGPYVITIKPSAPQKEPAASELKVAAVAGS</sequence>
<keyword evidence="3" id="KW-1185">Reference proteome</keyword>
<evidence type="ECO:0000259" key="1">
    <source>
        <dbReference type="Pfam" id="PF00005"/>
    </source>
</evidence>